<keyword evidence="2" id="KW-0479">Metal-binding</keyword>
<dbReference type="Gene3D" id="2.60.120.330">
    <property type="entry name" value="B-lactam Antibiotic, Isopenicillin N Synthase, Chain"/>
    <property type="match status" value="1"/>
</dbReference>
<evidence type="ECO:0000313" key="4">
    <source>
        <dbReference type="EMBL" id="KAF9883638.1"/>
    </source>
</evidence>
<dbReference type="Pfam" id="PF03171">
    <property type="entry name" value="2OG-FeII_Oxy"/>
    <property type="match status" value="1"/>
</dbReference>
<reference evidence="4" key="1">
    <citation type="journal article" date="2019" name="Beilstein J. Org. Chem.">
        <title>Nanangenines: drimane sesquiterpenoids as the dominant metabolite cohort of a novel Australian fungus, Aspergillus nanangensis.</title>
        <authorList>
            <person name="Lacey H.J."/>
            <person name="Gilchrist C.L.M."/>
            <person name="Crombie A."/>
            <person name="Kalaitzis J.A."/>
            <person name="Vuong D."/>
            <person name="Rutledge P.J."/>
            <person name="Turner P."/>
            <person name="Pitt J.I."/>
            <person name="Lacey E."/>
            <person name="Chooi Y.H."/>
            <person name="Piggott A.M."/>
        </authorList>
    </citation>
    <scope>NUCLEOTIDE SEQUENCE</scope>
    <source>
        <strain evidence="4">MST-FP2251</strain>
    </source>
</reference>
<keyword evidence="2" id="KW-0408">Iron</keyword>
<protein>
    <recommendedName>
        <fullName evidence="3">Fe2OG dioxygenase domain-containing protein</fullName>
    </recommendedName>
</protein>
<feature type="domain" description="Fe2OG dioxygenase" evidence="3">
    <location>
        <begin position="185"/>
        <end position="301"/>
    </location>
</feature>
<dbReference type="SUPFAM" id="SSF51197">
    <property type="entry name" value="Clavaminate synthase-like"/>
    <property type="match status" value="1"/>
</dbReference>
<dbReference type="GO" id="GO:0044283">
    <property type="term" value="P:small molecule biosynthetic process"/>
    <property type="evidence" value="ECO:0007669"/>
    <property type="project" value="UniProtKB-ARBA"/>
</dbReference>
<dbReference type="InterPro" id="IPR027443">
    <property type="entry name" value="IPNS-like_sf"/>
</dbReference>
<dbReference type="PROSITE" id="PS51471">
    <property type="entry name" value="FE2OG_OXY"/>
    <property type="match status" value="1"/>
</dbReference>
<dbReference type="InterPro" id="IPR050231">
    <property type="entry name" value="Iron_ascorbate_oxido_reductase"/>
</dbReference>
<evidence type="ECO:0000256" key="1">
    <source>
        <dbReference type="ARBA" id="ARBA00008056"/>
    </source>
</evidence>
<proteinExistence type="inferred from homology"/>
<dbReference type="InterPro" id="IPR005123">
    <property type="entry name" value="Oxoglu/Fe-dep_dioxygenase_dom"/>
</dbReference>
<gene>
    <name evidence="4" type="ORF">FE257_003110</name>
</gene>
<dbReference type="InterPro" id="IPR026992">
    <property type="entry name" value="DIOX_N"/>
</dbReference>
<dbReference type="AlphaFoldDB" id="A0AAD4CD44"/>
<evidence type="ECO:0000256" key="2">
    <source>
        <dbReference type="RuleBase" id="RU003682"/>
    </source>
</evidence>
<reference evidence="4" key="2">
    <citation type="submission" date="2020-02" db="EMBL/GenBank/DDBJ databases">
        <authorList>
            <person name="Gilchrist C.L.M."/>
            <person name="Chooi Y.-H."/>
        </authorList>
    </citation>
    <scope>NUCLEOTIDE SEQUENCE</scope>
    <source>
        <strain evidence="4">MST-FP2251</strain>
    </source>
</reference>
<evidence type="ECO:0000259" key="3">
    <source>
        <dbReference type="PROSITE" id="PS51471"/>
    </source>
</evidence>
<dbReference type="PANTHER" id="PTHR47990">
    <property type="entry name" value="2-OXOGLUTARATE (2OG) AND FE(II)-DEPENDENT OXYGENASE SUPERFAMILY PROTEIN-RELATED"/>
    <property type="match status" value="1"/>
</dbReference>
<dbReference type="InterPro" id="IPR044861">
    <property type="entry name" value="IPNS-like_FE2OG_OXY"/>
</dbReference>
<comment type="caution">
    <text evidence="4">The sequence shown here is derived from an EMBL/GenBank/DDBJ whole genome shotgun (WGS) entry which is preliminary data.</text>
</comment>
<dbReference type="Proteomes" id="UP001194746">
    <property type="component" value="Unassembled WGS sequence"/>
</dbReference>
<sequence>MSTIKATQRLAMLPAVDFGQYLFGNAARQMQASHSLYNALRMHGVAKLVNYGVDESRVHETFDQSRAFFNLPLGQKMKASHPELASPHRGYSFVGQEKISGISGFADGFAPHDDLIDVKETLDCGNPVDREYPNRWPDADDLPKFQGVMENAFHSYHGLLLQVLQSLATSLDLPPEYFSGLHSEMHHEMRLLHYPSGTVGDFKNGNTRIADHTDFGSVTLLAQDSIGGLEARVRGTANPTYAAVESHPTELLVILGDCFQRWTGDKLRAVAHRVSMPFETDINDNTAVLPERFSVAFFGKPDREVRVGNIDAPHFKTGTSYPDITAGEYNNQKLFKTY</sequence>
<dbReference type="EMBL" id="VCAU01000155">
    <property type="protein sequence ID" value="KAF9883638.1"/>
    <property type="molecule type" value="Genomic_DNA"/>
</dbReference>
<dbReference type="GO" id="GO:0016491">
    <property type="term" value="F:oxidoreductase activity"/>
    <property type="evidence" value="ECO:0007669"/>
    <property type="project" value="UniProtKB-KW"/>
</dbReference>
<dbReference type="GO" id="GO:0046872">
    <property type="term" value="F:metal ion binding"/>
    <property type="evidence" value="ECO:0007669"/>
    <property type="project" value="UniProtKB-KW"/>
</dbReference>
<keyword evidence="5" id="KW-1185">Reference proteome</keyword>
<accession>A0AAD4CD44</accession>
<name>A0AAD4CD44_ASPNN</name>
<keyword evidence="2" id="KW-0560">Oxidoreductase</keyword>
<organism evidence="4 5">
    <name type="scientific">Aspergillus nanangensis</name>
    <dbReference type="NCBI Taxonomy" id="2582783"/>
    <lineage>
        <taxon>Eukaryota</taxon>
        <taxon>Fungi</taxon>
        <taxon>Dikarya</taxon>
        <taxon>Ascomycota</taxon>
        <taxon>Pezizomycotina</taxon>
        <taxon>Eurotiomycetes</taxon>
        <taxon>Eurotiomycetidae</taxon>
        <taxon>Eurotiales</taxon>
        <taxon>Aspergillaceae</taxon>
        <taxon>Aspergillus</taxon>
        <taxon>Aspergillus subgen. Circumdati</taxon>
    </lineage>
</organism>
<dbReference type="PRINTS" id="PR00682">
    <property type="entry name" value="IPNSYNTHASE"/>
</dbReference>
<comment type="similarity">
    <text evidence="1 2">Belongs to the iron/ascorbate-dependent oxidoreductase family.</text>
</comment>
<dbReference type="Pfam" id="PF14226">
    <property type="entry name" value="DIOX_N"/>
    <property type="match status" value="1"/>
</dbReference>
<evidence type="ECO:0000313" key="5">
    <source>
        <dbReference type="Proteomes" id="UP001194746"/>
    </source>
</evidence>